<gene>
    <name evidence="13" type="ORF">PNOK_0321200</name>
</gene>
<dbReference type="GO" id="GO:0005634">
    <property type="term" value="C:nucleus"/>
    <property type="evidence" value="ECO:0007669"/>
    <property type="project" value="UniProtKB-SubCell"/>
</dbReference>
<dbReference type="InterPro" id="IPR042102">
    <property type="entry name" value="RNA_pol_Rpb1_3_sf"/>
</dbReference>
<reference evidence="13 14" key="1">
    <citation type="journal article" date="2017" name="Mol. Ecol.">
        <title>Comparative and population genomic landscape of Phellinus noxius: A hypervariable fungus causing root rot in trees.</title>
        <authorList>
            <person name="Chung C.L."/>
            <person name="Lee T.J."/>
            <person name="Akiba M."/>
            <person name="Lee H.H."/>
            <person name="Kuo T.H."/>
            <person name="Liu D."/>
            <person name="Ke H.M."/>
            <person name="Yokoi T."/>
            <person name="Roa M.B."/>
            <person name="Lu M.J."/>
            <person name="Chang Y.Y."/>
            <person name="Ann P.J."/>
            <person name="Tsai J.N."/>
            <person name="Chen C.Y."/>
            <person name="Tzean S.S."/>
            <person name="Ota Y."/>
            <person name="Hattori T."/>
            <person name="Sahashi N."/>
            <person name="Liou R.F."/>
            <person name="Kikuchi T."/>
            <person name="Tsai I.J."/>
        </authorList>
    </citation>
    <scope>NUCLEOTIDE SEQUENCE [LARGE SCALE GENOMIC DNA]</scope>
    <source>
        <strain evidence="13 14">FFPRI411160</strain>
    </source>
</reference>
<dbReference type="EC" id="2.7.7.6" evidence="11"/>
<dbReference type="FunFam" id="4.10.860.120:FF:000004">
    <property type="entry name" value="DNA-directed RNA polymerase subunit"/>
    <property type="match status" value="1"/>
</dbReference>
<keyword evidence="3 11" id="KW-0240">DNA-directed RNA polymerase</keyword>
<dbReference type="OrthoDB" id="270392at2759"/>
<dbReference type="InterPro" id="IPR044893">
    <property type="entry name" value="RNA_pol_Rpb1_clamp_domain"/>
</dbReference>
<evidence type="ECO:0000256" key="1">
    <source>
        <dbReference type="ARBA" id="ARBA00004123"/>
    </source>
</evidence>
<dbReference type="GO" id="GO:0046872">
    <property type="term" value="F:metal ion binding"/>
    <property type="evidence" value="ECO:0007669"/>
    <property type="project" value="UniProtKB-KW"/>
</dbReference>
<dbReference type="InterPro" id="IPR006592">
    <property type="entry name" value="RNA_pol_N"/>
</dbReference>
<evidence type="ECO:0000313" key="14">
    <source>
        <dbReference type="Proteomes" id="UP000217199"/>
    </source>
</evidence>
<keyword evidence="6" id="KW-0479">Metal-binding</keyword>
<accession>A0A286UMB1</accession>
<dbReference type="InterPro" id="IPR000722">
    <property type="entry name" value="RNA_pol_asu"/>
</dbReference>
<evidence type="ECO:0000256" key="3">
    <source>
        <dbReference type="ARBA" id="ARBA00022478"/>
    </source>
</evidence>
<evidence type="ECO:0000256" key="9">
    <source>
        <dbReference type="ARBA" id="ARBA00023242"/>
    </source>
</evidence>
<dbReference type="Pfam" id="PF00623">
    <property type="entry name" value="RNA_pol_Rpb1_2"/>
    <property type="match status" value="1"/>
</dbReference>
<dbReference type="AlphaFoldDB" id="A0A286UMB1"/>
<comment type="similarity">
    <text evidence="2 11">Belongs to the RNA polymerase beta' chain family.</text>
</comment>
<dbReference type="FunFam" id="2.40.40.20:FF:000019">
    <property type="entry name" value="DNA-directed RNA polymerase II subunit RPB1"/>
    <property type="match status" value="1"/>
</dbReference>
<keyword evidence="7" id="KW-0862">Zinc</keyword>
<evidence type="ECO:0000256" key="5">
    <source>
        <dbReference type="ARBA" id="ARBA00022695"/>
    </source>
</evidence>
<dbReference type="PANTHER" id="PTHR48446">
    <property type="entry name" value="DNA-DIRECTED RNA POLYMERASE SUBUNIT BETA' N-TERMINAL SECTION"/>
    <property type="match status" value="1"/>
</dbReference>
<dbReference type="Gene3D" id="2.40.40.20">
    <property type="match status" value="1"/>
</dbReference>
<organism evidence="13 14">
    <name type="scientific">Pyrrhoderma noxium</name>
    <dbReference type="NCBI Taxonomy" id="2282107"/>
    <lineage>
        <taxon>Eukaryota</taxon>
        <taxon>Fungi</taxon>
        <taxon>Dikarya</taxon>
        <taxon>Basidiomycota</taxon>
        <taxon>Agaricomycotina</taxon>
        <taxon>Agaricomycetes</taxon>
        <taxon>Hymenochaetales</taxon>
        <taxon>Hymenochaetaceae</taxon>
        <taxon>Pyrrhoderma</taxon>
    </lineage>
</organism>
<evidence type="ECO:0000256" key="2">
    <source>
        <dbReference type="ARBA" id="ARBA00006460"/>
    </source>
</evidence>
<dbReference type="GO" id="GO:0006351">
    <property type="term" value="P:DNA-templated transcription"/>
    <property type="evidence" value="ECO:0007669"/>
    <property type="project" value="InterPro"/>
</dbReference>
<dbReference type="Gene3D" id="4.10.860.120">
    <property type="entry name" value="RNA polymerase II, clamp domain"/>
    <property type="match status" value="1"/>
</dbReference>
<keyword evidence="8 11" id="KW-0804">Transcription</keyword>
<dbReference type="SUPFAM" id="SSF64484">
    <property type="entry name" value="beta and beta-prime subunits of DNA dependent RNA-polymerase"/>
    <property type="match status" value="1"/>
</dbReference>
<dbReference type="GO" id="GO:0000428">
    <property type="term" value="C:DNA-directed RNA polymerase complex"/>
    <property type="evidence" value="ECO:0007669"/>
    <property type="project" value="UniProtKB-KW"/>
</dbReference>
<dbReference type="InParanoid" id="A0A286UMB1"/>
<name>A0A286UMB1_9AGAM</name>
<dbReference type="Pfam" id="PF04997">
    <property type="entry name" value="RNA_pol_Rpb1_1"/>
    <property type="match status" value="1"/>
</dbReference>
<comment type="subcellular location">
    <subcellularLocation>
        <location evidence="1">Nucleus</location>
    </subcellularLocation>
</comment>
<keyword evidence="4 11" id="KW-0808">Transferase</keyword>
<dbReference type="InterPro" id="IPR007080">
    <property type="entry name" value="RNA_pol_Rpb1_1"/>
</dbReference>
<dbReference type="STRING" id="2282107.A0A286UMB1"/>
<evidence type="ECO:0000256" key="11">
    <source>
        <dbReference type="RuleBase" id="RU004279"/>
    </source>
</evidence>
<evidence type="ECO:0000259" key="12">
    <source>
        <dbReference type="SMART" id="SM00663"/>
    </source>
</evidence>
<proteinExistence type="inferred from homology"/>
<dbReference type="InterPro" id="IPR015700">
    <property type="entry name" value="RPC1"/>
</dbReference>
<comment type="catalytic activity">
    <reaction evidence="10 11">
        <text>RNA(n) + a ribonucleoside 5'-triphosphate = RNA(n+1) + diphosphate</text>
        <dbReference type="Rhea" id="RHEA:21248"/>
        <dbReference type="Rhea" id="RHEA-COMP:14527"/>
        <dbReference type="Rhea" id="RHEA-COMP:17342"/>
        <dbReference type="ChEBI" id="CHEBI:33019"/>
        <dbReference type="ChEBI" id="CHEBI:61557"/>
        <dbReference type="ChEBI" id="CHEBI:140395"/>
        <dbReference type="EC" id="2.7.7.6"/>
    </reaction>
</comment>
<dbReference type="Pfam" id="PF04983">
    <property type="entry name" value="RNA_pol_Rpb1_3"/>
    <property type="match status" value="1"/>
</dbReference>
<dbReference type="GO" id="GO:0003899">
    <property type="term" value="F:DNA-directed RNA polymerase activity"/>
    <property type="evidence" value="ECO:0007669"/>
    <property type="project" value="UniProtKB-EC"/>
</dbReference>
<dbReference type="EMBL" id="NBII01000003">
    <property type="protein sequence ID" value="PAV20585.1"/>
    <property type="molecule type" value="Genomic_DNA"/>
</dbReference>
<dbReference type="Proteomes" id="UP000217199">
    <property type="component" value="Unassembled WGS sequence"/>
</dbReference>
<evidence type="ECO:0000313" key="13">
    <source>
        <dbReference type="EMBL" id="PAV20585.1"/>
    </source>
</evidence>
<keyword evidence="14" id="KW-1185">Reference proteome</keyword>
<evidence type="ECO:0000256" key="6">
    <source>
        <dbReference type="ARBA" id="ARBA00022723"/>
    </source>
</evidence>
<feature type="domain" description="RNA polymerase N-terminal" evidence="12">
    <location>
        <begin position="244"/>
        <end position="546"/>
    </location>
</feature>
<protein>
    <recommendedName>
        <fullName evidence="11">DNA-directed RNA polymerase subunit</fullName>
        <ecNumber evidence="11">2.7.7.6</ecNumber>
    </recommendedName>
</protein>
<dbReference type="SMART" id="SM00663">
    <property type="entry name" value="RPOLA_N"/>
    <property type="match status" value="1"/>
</dbReference>
<comment type="caution">
    <text evidence="13">The sequence shown here is derived from an EMBL/GenBank/DDBJ whole genome shotgun (WGS) entry which is preliminary data.</text>
</comment>
<comment type="function">
    <text evidence="11">DNA-dependent RNA polymerase catalyzes the transcription of DNA into RNA using the four ribonucleoside triphosphates as substrates.</text>
</comment>
<keyword evidence="9" id="KW-0539">Nucleus</keyword>
<dbReference type="PANTHER" id="PTHR48446:SF1">
    <property type="entry name" value="DNA-DIRECTED RNA POLYMERASE SUBUNIT BETA' N-TERMINAL SECTION"/>
    <property type="match status" value="1"/>
</dbReference>
<dbReference type="FunFam" id="3.30.1490.180:FF:000002">
    <property type="entry name" value="DNA-directed RNA polymerase subunit"/>
    <property type="match status" value="1"/>
</dbReference>
<evidence type="ECO:0000256" key="7">
    <source>
        <dbReference type="ARBA" id="ARBA00022833"/>
    </source>
</evidence>
<evidence type="ECO:0000256" key="4">
    <source>
        <dbReference type="ARBA" id="ARBA00022679"/>
    </source>
</evidence>
<dbReference type="InterPro" id="IPR007066">
    <property type="entry name" value="RNA_pol_Rpb1_3"/>
</dbReference>
<dbReference type="Gene3D" id="3.30.1490.180">
    <property type="entry name" value="RNA polymerase ii"/>
    <property type="match status" value="1"/>
</dbReference>
<sequence>MKDTVSHNAPKVIKKIQFGLLNAQDVVKLSEFQVTHRDLYTAVDRAPVKDGVLDRRLGTSVKNAFCETCGLASADCVGHYAYIKLALPVFHIGYLKHIVSILQCICKTCSRVLLDEPERRIYLKRFRRPNLENIQRMALIKAVNGLSRKVVYCPYCSATNGAVKKVGAIKIIHDKFRAKKTTEELDKFKKSFATAIEAQKEIGIYISKAVHEDLNPLKVLDLFKRISDEDCELLGLNPSHGRPEEYIWQYISVPPVCIRPSVAQDGASNEDDLTVKLTEIVFTSALIKQGLLKGAPTQQFMEQWDFLQVSVAIYINSETPGIPIQMAQKPIRGFCQRLKGKQGRFRGNLSGKRVDFSGRTVISPDPNLRIDEVAIPERVAKILTYPERVTSHNIDMLKRAVRNGCDVHPGANFVTAGNSGFKKFLKFGNRTAIADSLRVGDTVERHIIDGDIVLFNRQPSLHKLSIMCHRVKVRPWRSFRLNECVCGPYGADFDGDEMNIHVPQTEEARTEALTLMSIKLNLVTPRNGEPVIAAIQDFITASFLLSQRDRFFDRRQFTQICSYLGDADLHIDIPLQQYLSHNVFGQESKFSMF</sequence>
<evidence type="ECO:0000256" key="10">
    <source>
        <dbReference type="ARBA" id="ARBA00048552"/>
    </source>
</evidence>
<dbReference type="Gene3D" id="1.10.274.100">
    <property type="entry name" value="RNA polymerase Rpb1, domain 3"/>
    <property type="match status" value="1"/>
</dbReference>
<dbReference type="GO" id="GO:0003677">
    <property type="term" value="F:DNA binding"/>
    <property type="evidence" value="ECO:0007669"/>
    <property type="project" value="InterPro"/>
</dbReference>
<keyword evidence="5 11" id="KW-0548">Nucleotidyltransferase</keyword>
<evidence type="ECO:0000256" key="8">
    <source>
        <dbReference type="ARBA" id="ARBA00023163"/>
    </source>
</evidence>